<dbReference type="InterPro" id="IPR029039">
    <property type="entry name" value="Flavoprotein-like_sf"/>
</dbReference>
<accession>A0A9D5S6H9</accession>
<feature type="domain" description="Flavodoxin-like fold" evidence="3">
    <location>
        <begin position="13"/>
        <end position="168"/>
    </location>
</feature>
<evidence type="ECO:0000256" key="1">
    <source>
        <dbReference type="ARBA" id="ARBA00022630"/>
    </source>
</evidence>
<proteinExistence type="predicted"/>
<organism evidence="4 5">
    <name type="scientific">Xylanibacter ruminicola</name>
    <name type="common">Prevotella ruminicola</name>
    <dbReference type="NCBI Taxonomy" id="839"/>
    <lineage>
        <taxon>Bacteria</taxon>
        <taxon>Pseudomonadati</taxon>
        <taxon>Bacteroidota</taxon>
        <taxon>Bacteroidia</taxon>
        <taxon>Bacteroidales</taxon>
        <taxon>Prevotellaceae</taxon>
        <taxon>Xylanibacter</taxon>
    </lineage>
</organism>
<evidence type="ECO:0000259" key="3">
    <source>
        <dbReference type="Pfam" id="PF02525"/>
    </source>
</evidence>
<dbReference type="InterPro" id="IPR051796">
    <property type="entry name" value="ISF_SsuE-like"/>
</dbReference>
<dbReference type="PANTHER" id="PTHR43278">
    <property type="entry name" value="NAD(P)H-DEPENDENT FMN-CONTAINING OXIDOREDUCTASE YWQN-RELATED"/>
    <property type="match status" value="1"/>
</dbReference>
<dbReference type="PANTHER" id="PTHR43278:SF2">
    <property type="entry name" value="IRON-SULFUR FLAVOPROTEIN"/>
    <property type="match status" value="1"/>
</dbReference>
<evidence type="ECO:0000313" key="4">
    <source>
        <dbReference type="EMBL" id="MBE6269778.1"/>
    </source>
</evidence>
<dbReference type="EMBL" id="SUYC01000002">
    <property type="protein sequence ID" value="MBE6269778.1"/>
    <property type="molecule type" value="Genomic_DNA"/>
</dbReference>
<dbReference type="Pfam" id="PF02525">
    <property type="entry name" value="Flavodoxin_2"/>
    <property type="match status" value="1"/>
</dbReference>
<name>A0A9D5S6H9_XYLRU</name>
<evidence type="ECO:0000313" key="5">
    <source>
        <dbReference type="Proteomes" id="UP000806522"/>
    </source>
</evidence>
<protein>
    <submittedName>
        <fullName evidence="4">Flavodoxin family protein</fullName>
    </submittedName>
</protein>
<gene>
    <name evidence="4" type="ORF">E7101_02365</name>
</gene>
<evidence type="ECO:0000256" key="2">
    <source>
        <dbReference type="ARBA" id="ARBA00022643"/>
    </source>
</evidence>
<comment type="caution">
    <text evidence="4">The sequence shown here is derived from an EMBL/GenBank/DDBJ whole genome shotgun (WGS) entry which is preliminary data.</text>
</comment>
<dbReference type="InterPro" id="IPR003680">
    <property type="entry name" value="Flavodoxin_fold"/>
</dbReference>
<reference evidence="4" key="1">
    <citation type="submission" date="2019-04" db="EMBL/GenBank/DDBJ databases">
        <title>Evolution of Biomass-Degrading Anaerobic Consortia Revealed by Metagenomics.</title>
        <authorList>
            <person name="Peng X."/>
        </authorList>
    </citation>
    <scope>NUCLEOTIDE SEQUENCE</scope>
    <source>
        <strain evidence="4">SIG140</strain>
    </source>
</reference>
<keyword evidence="1" id="KW-0285">Flavoprotein</keyword>
<dbReference type="AlphaFoldDB" id="A0A9D5S6H9"/>
<dbReference type="SUPFAM" id="SSF52218">
    <property type="entry name" value="Flavoproteins"/>
    <property type="match status" value="1"/>
</dbReference>
<dbReference type="Gene3D" id="3.40.50.360">
    <property type="match status" value="1"/>
</dbReference>
<dbReference type="Proteomes" id="UP000806522">
    <property type="component" value="Unassembled WGS sequence"/>
</dbReference>
<sequence>MRSFAPSKIIKKMKVLVINASANKERSITLKLTKTFLEGLGIEASEVEFVTTIGLNINPCRACYACWFKTAGKCVQKDDAIEVMEKIRQADLVIWSIPLYAYGVPSHCKALMDRTVSFNSPLMYIDADGVAHHYGYEEGTKKTILISTAGLPNMKGNFDGLLFAMRHMYGKNISYICCAEGSLFMSPDTEIFTVPYLKKVKQAGAEYKETERISDETQAYLDTPMLPADAFVKTVNGIFEGMLAR</sequence>
<keyword evidence="2" id="KW-0288">FMN</keyword>